<sequence>MVRKSTQSQPHLATPHYSNTHTIHPRHIPPSHQSTSSITVSRGNRWEARKAAGEDKNDKHDKDTCVVVPLGVTGMKQLRMMDKWIEGLGKHIGDCPVHFGNEGLDL</sequence>
<feature type="region of interest" description="Disordered" evidence="1">
    <location>
        <begin position="1"/>
        <end position="61"/>
    </location>
</feature>
<dbReference type="Proteomes" id="UP000324222">
    <property type="component" value="Unassembled WGS sequence"/>
</dbReference>
<evidence type="ECO:0000313" key="2">
    <source>
        <dbReference type="EMBL" id="MPC90701.1"/>
    </source>
</evidence>
<dbReference type="AlphaFoldDB" id="A0A5B7IYT9"/>
<reference evidence="2 3" key="1">
    <citation type="submission" date="2019-05" db="EMBL/GenBank/DDBJ databases">
        <title>Another draft genome of Portunus trituberculatus and its Hox gene families provides insights of decapod evolution.</title>
        <authorList>
            <person name="Jeong J.-H."/>
            <person name="Song I."/>
            <person name="Kim S."/>
            <person name="Choi T."/>
            <person name="Kim D."/>
            <person name="Ryu S."/>
            <person name="Kim W."/>
        </authorList>
    </citation>
    <scope>NUCLEOTIDE SEQUENCE [LARGE SCALE GENOMIC DNA]</scope>
    <source>
        <tissue evidence="2">Muscle</tissue>
    </source>
</reference>
<dbReference type="EMBL" id="VSRR010085285">
    <property type="protein sequence ID" value="MPC90701.1"/>
    <property type="molecule type" value="Genomic_DNA"/>
</dbReference>
<comment type="caution">
    <text evidence="2">The sequence shown here is derived from an EMBL/GenBank/DDBJ whole genome shotgun (WGS) entry which is preliminary data.</text>
</comment>
<gene>
    <name evidence="2" type="ORF">E2C01_085698</name>
</gene>
<evidence type="ECO:0000313" key="3">
    <source>
        <dbReference type="Proteomes" id="UP000324222"/>
    </source>
</evidence>
<feature type="compositionally biased region" description="Polar residues" evidence="1">
    <location>
        <begin position="1"/>
        <end position="22"/>
    </location>
</feature>
<organism evidence="2 3">
    <name type="scientific">Portunus trituberculatus</name>
    <name type="common">Swimming crab</name>
    <name type="synonym">Neptunus trituberculatus</name>
    <dbReference type="NCBI Taxonomy" id="210409"/>
    <lineage>
        <taxon>Eukaryota</taxon>
        <taxon>Metazoa</taxon>
        <taxon>Ecdysozoa</taxon>
        <taxon>Arthropoda</taxon>
        <taxon>Crustacea</taxon>
        <taxon>Multicrustacea</taxon>
        <taxon>Malacostraca</taxon>
        <taxon>Eumalacostraca</taxon>
        <taxon>Eucarida</taxon>
        <taxon>Decapoda</taxon>
        <taxon>Pleocyemata</taxon>
        <taxon>Brachyura</taxon>
        <taxon>Eubrachyura</taxon>
        <taxon>Portunoidea</taxon>
        <taxon>Portunidae</taxon>
        <taxon>Portuninae</taxon>
        <taxon>Portunus</taxon>
    </lineage>
</organism>
<name>A0A5B7IYT9_PORTR</name>
<evidence type="ECO:0000256" key="1">
    <source>
        <dbReference type="SAM" id="MobiDB-lite"/>
    </source>
</evidence>
<feature type="compositionally biased region" description="Polar residues" evidence="1">
    <location>
        <begin position="31"/>
        <end position="42"/>
    </location>
</feature>
<feature type="compositionally biased region" description="Basic and acidic residues" evidence="1">
    <location>
        <begin position="44"/>
        <end position="61"/>
    </location>
</feature>
<keyword evidence="3" id="KW-1185">Reference proteome</keyword>
<accession>A0A5B7IYT9</accession>
<proteinExistence type="predicted"/>
<protein>
    <submittedName>
        <fullName evidence="2">Uncharacterized protein</fullName>
    </submittedName>
</protein>